<evidence type="ECO:0000259" key="1">
    <source>
        <dbReference type="Pfam" id="PF09949"/>
    </source>
</evidence>
<evidence type="ECO:0000313" key="2">
    <source>
        <dbReference type="EMBL" id="MFD2513177.1"/>
    </source>
</evidence>
<gene>
    <name evidence="2" type="ORF">ACFSRY_04820</name>
</gene>
<dbReference type="Pfam" id="PF09949">
    <property type="entry name" value="APP1_cat"/>
    <property type="match status" value="1"/>
</dbReference>
<protein>
    <submittedName>
        <fullName evidence="2">App1 family protein</fullName>
    </submittedName>
</protein>
<proteinExistence type="predicted"/>
<dbReference type="PANTHER" id="PTHR28208:SF3">
    <property type="entry name" value="PHOSPHATIDATE PHOSPHATASE APP1"/>
    <property type="match status" value="1"/>
</dbReference>
<dbReference type="InterPro" id="IPR019236">
    <property type="entry name" value="APP1_cat"/>
</dbReference>
<dbReference type="InterPro" id="IPR052935">
    <property type="entry name" value="Mg2+_PAP"/>
</dbReference>
<sequence>MASINRELKDKLLNATRQVEHSLSMAKFNVKDKLHLLEPINIMPFYGFGNDTYVYLKGRVLEDEKVKVPEEDDSVLDHLKDTYKRYETDEIPHIKVKASFAGQEIEVETDEEGFFDVEFRSDKPIDYSTSGNKIKLQLLERKTDKDRMEAEAYIFVPGKDAEFGIISDIDDTVLISKVTHFLGRLKLMLMKNATERSPFPGIAGFLRALGKGHDGKGHNPLFFVSGSEWNLYDLLVNFFRSHDIPEGPLLLRDKGTRLDRGEFETSEEEYKREKIRHILDTYPDLKFICIGDSGQHDPEVYQHIVDEYPGRILGIYIRDVSPDKRDKEVREIAQQLRKKGVEMELVEETYSAAKHAAKMGWVNDGQLEDVKQACEADEQKDEE</sequence>
<dbReference type="PANTHER" id="PTHR28208">
    <property type="entry name" value="PHOSPHATIDATE PHOSPHATASE APP1"/>
    <property type="match status" value="1"/>
</dbReference>
<dbReference type="EMBL" id="JBHULU010000005">
    <property type="protein sequence ID" value="MFD2513177.1"/>
    <property type="molecule type" value="Genomic_DNA"/>
</dbReference>
<feature type="domain" description="Phosphatidate phosphatase APP1 catalytic" evidence="1">
    <location>
        <begin position="163"/>
        <end position="319"/>
    </location>
</feature>
<dbReference type="Proteomes" id="UP001597544">
    <property type="component" value="Unassembled WGS sequence"/>
</dbReference>
<evidence type="ECO:0000313" key="3">
    <source>
        <dbReference type="Proteomes" id="UP001597544"/>
    </source>
</evidence>
<accession>A0ABW5IJL2</accession>
<keyword evidence="3" id="KW-1185">Reference proteome</keyword>
<reference evidence="3" key="1">
    <citation type="journal article" date="2019" name="Int. J. Syst. Evol. Microbiol.">
        <title>The Global Catalogue of Microorganisms (GCM) 10K type strain sequencing project: providing services to taxonomists for standard genome sequencing and annotation.</title>
        <authorList>
            <consortium name="The Broad Institute Genomics Platform"/>
            <consortium name="The Broad Institute Genome Sequencing Center for Infectious Disease"/>
            <person name="Wu L."/>
            <person name="Ma J."/>
        </authorList>
    </citation>
    <scope>NUCLEOTIDE SEQUENCE [LARGE SCALE GENOMIC DNA]</scope>
    <source>
        <strain evidence="3">KCTC 42498</strain>
    </source>
</reference>
<comment type="caution">
    <text evidence="2">The sequence shown here is derived from an EMBL/GenBank/DDBJ whole genome shotgun (WGS) entry which is preliminary data.</text>
</comment>
<name>A0ABW5IJL2_9BACT</name>
<dbReference type="RefSeq" id="WP_377503636.1">
    <property type="nucleotide sequence ID" value="NZ_JBHULU010000005.1"/>
</dbReference>
<organism evidence="2 3">
    <name type="scientific">Pontibacter locisalis</name>
    <dbReference type="NCBI Taxonomy" id="1719035"/>
    <lineage>
        <taxon>Bacteria</taxon>
        <taxon>Pseudomonadati</taxon>
        <taxon>Bacteroidota</taxon>
        <taxon>Cytophagia</taxon>
        <taxon>Cytophagales</taxon>
        <taxon>Hymenobacteraceae</taxon>
        <taxon>Pontibacter</taxon>
    </lineage>
</organism>